<feature type="transmembrane region" description="Helical" evidence="7">
    <location>
        <begin position="121"/>
        <end position="142"/>
    </location>
</feature>
<feature type="domain" description="ABC transmembrane type-1" evidence="8">
    <location>
        <begin position="84"/>
        <end position="284"/>
    </location>
</feature>
<dbReference type="InterPro" id="IPR000515">
    <property type="entry name" value="MetI-like"/>
</dbReference>
<gene>
    <name evidence="9" type="ORF">FB458_3611</name>
</gene>
<feature type="transmembrane region" description="Helical" evidence="7">
    <location>
        <begin position="162"/>
        <end position="181"/>
    </location>
</feature>
<keyword evidence="3" id="KW-1003">Cell membrane</keyword>
<evidence type="ECO:0000256" key="7">
    <source>
        <dbReference type="RuleBase" id="RU363032"/>
    </source>
</evidence>
<feature type="transmembrane region" description="Helical" evidence="7">
    <location>
        <begin position="88"/>
        <end position="109"/>
    </location>
</feature>
<name>A0A542E592_9MICO</name>
<evidence type="ECO:0000313" key="10">
    <source>
        <dbReference type="Proteomes" id="UP000317893"/>
    </source>
</evidence>
<comment type="subcellular location">
    <subcellularLocation>
        <location evidence="1 7">Cell membrane</location>
        <topology evidence="1 7">Multi-pass membrane protein</topology>
    </subcellularLocation>
</comment>
<dbReference type="PROSITE" id="PS50928">
    <property type="entry name" value="ABC_TM1"/>
    <property type="match status" value="1"/>
</dbReference>
<protein>
    <submittedName>
        <fullName evidence="9">Carbohydrate ABC transporter membrane protein 2 (CUT1 family)</fullName>
    </submittedName>
</protein>
<evidence type="ECO:0000256" key="2">
    <source>
        <dbReference type="ARBA" id="ARBA00022448"/>
    </source>
</evidence>
<evidence type="ECO:0000256" key="1">
    <source>
        <dbReference type="ARBA" id="ARBA00004651"/>
    </source>
</evidence>
<dbReference type="AlphaFoldDB" id="A0A542E592"/>
<sequence>MSSVTATAARAPRRRRRDPQRLLPRWLQVLVVVLLLLSLAPVAYMLVISVSPDIDASAGRLWPSHVVPSNYVDVFTTVPLAQGLVNSLVSSLGAAAIAVVFGLGAAYCLTRFEFRGRDTLLSAFVGLQSIPGVMIILPLFVVFSSVGSALGVQVIGSRTALILTYLTFAIPFATWLLVTNMRQIPISFEEAAMIDGLSRVGALFRIVFPLMVPGMVVTLVFALLVGWNDVLFASLLTNPETQTAAIQLQTFALSTEGGALPLYGQLMAASLISAAPVVILYMLFQRQLVGGLTAGGEKG</sequence>
<proteinExistence type="inferred from homology"/>
<dbReference type="InterPro" id="IPR050901">
    <property type="entry name" value="BP-dep_ABC_trans_perm"/>
</dbReference>
<accession>A0A542E592</accession>
<dbReference type="RefSeq" id="WP_141849705.1">
    <property type="nucleotide sequence ID" value="NZ_BAAAPR010000012.1"/>
</dbReference>
<evidence type="ECO:0000256" key="4">
    <source>
        <dbReference type="ARBA" id="ARBA00022692"/>
    </source>
</evidence>
<feature type="transmembrane region" description="Helical" evidence="7">
    <location>
        <begin position="23"/>
        <end position="47"/>
    </location>
</feature>
<dbReference type="CDD" id="cd06261">
    <property type="entry name" value="TM_PBP2"/>
    <property type="match status" value="1"/>
</dbReference>
<comment type="caution">
    <text evidence="9">The sequence shown here is derived from an EMBL/GenBank/DDBJ whole genome shotgun (WGS) entry which is preliminary data.</text>
</comment>
<comment type="similarity">
    <text evidence="7">Belongs to the binding-protein-dependent transport system permease family.</text>
</comment>
<dbReference type="OrthoDB" id="3817793at2"/>
<feature type="transmembrane region" description="Helical" evidence="7">
    <location>
        <begin position="262"/>
        <end position="284"/>
    </location>
</feature>
<dbReference type="PANTHER" id="PTHR32243:SF18">
    <property type="entry name" value="INNER MEMBRANE ABC TRANSPORTER PERMEASE PROTEIN YCJP"/>
    <property type="match status" value="1"/>
</dbReference>
<keyword evidence="6 7" id="KW-0472">Membrane</keyword>
<dbReference type="GO" id="GO:0005886">
    <property type="term" value="C:plasma membrane"/>
    <property type="evidence" value="ECO:0007669"/>
    <property type="project" value="UniProtKB-SubCell"/>
</dbReference>
<organism evidence="9 10">
    <name type="scientific">Lapillicoccus jejuensis</name>
    <dbReference type="NCBI Taxonomy" id="402171"/>
    <lineage>
        <taxon>Bacteria</taxon>
        <taxon>Bacillati</taxon>
        <taxon>Actinomycetota</taxon>
        <taxon>Actinomycetes</taxon>
        <taxon>Micrococcales</taxon>
        <taxon>Intrasporangiaceae</taxon>
        <taxon>Lapillicoccus</taxon>
    </lineage>
</organism>
<dbReference type="Pfam" id="PF00528">
    <property type="entry name" value="BPD_transp_1"/>
    <property type="match status" value="1"/>
</dbReference>
<dbReference type="InterPro" id="IPR035906">
    <property type="entry name" value="MetI-like_sf"/>
</dbReference>
<keyword evidence="4 7" id="KW-0812">Transmembrane</keyword>
<evidence type="ECO:0000259" key="8">
    <source>
        <dbReference type="PROSITE" id="PS50928"/>
    </source>
</evidence>
<keyword evidence="10" id="KW-1185">Reference proteome</keyword>
<dbReference type="GO" id="GO:0055085">
    <property type="term" value="P:transmembrane transport"/>
    <property type="evidence" value="ECO:0007669"/>
    <property type="project" value="InterPro"/>
</dbReference>
<evidence type="ECO:0000313" key="9">
    <source>
        <dbReference type="EMBL" id="TQJ10487.1"/>
    </source>
</evidence>
<evidence type="ECO:0000256" key="6">
    <source>
        <dbReference type="ARBA" id="ARBA00023136"/>
    </source>
</evidence>
<keyword evidence="2 7" id="KW-0813">Transport</keyword>
<evidence type="ECO:0000256" key="5">
    <source>
        <dbReference type="ARBA" id="ARBA00022989"/>
    </source>
</evidence>
<dbReference type="PANTHER" id="PTHR32243">
    <property type="entry name" value="MALTOSE TRANSPORT SYSTEM PERMEASE-RELATED"/>
    <property type="match status" value="1"/>
</dbReference>
<reference evidence="9 10" key="1">
    <citation type="submission" date="2019-06" db="EMBL/GenBank/DDBJ databases">
        <title>Sequencing the genomes of 1000 actinobacteria strains.</title>
        <authorList>
            <person name="Klenk H.-P."/>
        </authorList>
    </citation>
    <scope>NUCLEOTIDE SEQUENCE [LARGE SCALE GENOMIC DNA]</scope>
    <source>
        <strain evidence="9 10">DSM 18607</strain>
    </source>
</reference>
<dbReference type="Proteomes" id="UP000317893">
    <property type="component" value="Unassembled WGS sequence"/>
</dbReference>
<feature type="transmembrane region" description="Helical" evidence="7">
    <location>
        <begin position="202"/>
        <end position="227"/>
    </location>
</feature>
<dbReference type="Gene3D" id="1.10.3720.10">
    <property type="entry name" value="MetI-like"/>
    <property type="match status" value="1"/>
</dbReference>
<dbReference type="SUPFAM" id="SSF161098">
    <property type="entry name" value="MetI-like"/>
    <property type="match status" value="1"/>
</dbReference>
<evidence type="ECO:0000256" key="3">
    <source>
        <dbReference type="ARBA" id="ARBA00022475"/>
    </source>
</evidence>
<dbReference type="EMBL" id="VFMN01000001">
    <property type="protein sequence ID" value="TQJ10487.1"/>
    <property type="molecule type" value="Genomic_DNA"/>
</dbReference>
<keyword evidence="5 7" id="KW-1133">Transmembrane helix</keyword>